<name>A0ABP4EFV1_9ACTN</name>
<dbReference type="PANTHER" id="PTHR43975:SF2">
    <property type="entry name" value="EG:BACR7A4.14 PROTEIN-RELATED"/>
    <property type="match status" value="1"/>
</dbReference>
<dbReference type="Proteomes" id="UP001501581">
    <property type="component" value="Unassembled WGS sequence"/>
</dbReference>
<dbReference type="PANTHER" id="PTHR43975">
    <property type="entry name" value="ZGC:101858"/>
    <property type="match status" value="1"/>
</dbReference>
<comment type="caution">
    <text evidence="1">The sequence shown here is derived from an EMBL/GenBank/DDBJ whole genome shotgun (WGS) entry which is preliminary data.</text>
</comment>
<evidence type="ECO:0000313" key="2">
    <source>
        <dbReference type="Proteomes" id="UP001501581"/>
    </source>
</evidence>
<dbReference type="PRINTS" id="PR00081">
    <property type="entry name" value="GDHRDH"/>
</dbReference>
<dbReference type="RefSeq" id="WP_343995498.1">
    <property type="nucleotide sequence ID" value="NZ_BAAALG010000011.1"/>
</dbReference>
<proteinExistence type="predicted"/>
<dbReference type="EMBL" id="BAAALG010000011">
    <property type="protein sequence ID" value="GAA1107096.1"/>
    <property type="molecule type" value="Genomic_DNA"/>
</dbReference>
<dbReference type="InterPro" id="IPR036291">
    <property type="entry name" value="NAD(P)-bd_dom_sf"/>
</dbReference>
<dbReference type="Pfam" id="PF13561">
    <property type="entry name" value="adh_short_C2"/>
    <property type="match status" value="1"/>
</dbReference>
<protein>
    <submittedName>
        <fullName evidence="1">SDR family oxidoreductase</fullName>
    </submittedName>
</protein>
<reference evidence="2" key="1">
    <citation type="journal article" date="2019" name="Int. J. Syst. Evol. Microbiol.">
        <title>The Global Catalogue of Microorganisms (GCM) 10K type strain sequencing project: providing services to taxonomists for standard genome sequencing and annotation.</title>
        <authorList>
            <consortium name="The Broad Institute Genomics Platform"/>
            <consortium name="The Broad Institute Genome Sequencing Center for Infectious Disease"/>
            <person name="Wu L."/>
            <person name="Ma J."/>
        </authorList>
    </citation>
    <scope>NUCLEOTIDE SEQUENCE [LARGE SCALE GENOMIC DNA]</scope>
    <source>
        <strain evidence="2">JCM 13008</strain>
    </source>
</reference>
<dbReference type="InterPro" id="IPR002347">
    <property type="entry name" value="SDR_fam"/>
</dbReference>
<evidence type="ECO:0000313" key="1">
    <source>
        <dbReference type="EMBL" id="GAA1107096.1"/>
    </source>
</evidence>
<accession>A0ABP4EFV1</accession>
<organism evidence="1 2">
    <name type="scientific">Nocardioides dubius</name>
    <dbReference type="NCBI Taxonomy" id="317019"/>
    <lineage>
        <taxon>Bacteria</taxon>
        <taxon>Bacillati</taxon>
        <taxon>Actinomycetota</taxon>
        <taxon>Actinomycetes</taxon>
        <taxon>Propionibacteriales</taxon>
        <taxon>Nocardioidaceae</taxon>
        <taxon>Nocardioides</taxon>
    </lineage>
</organism>
<keyword evidence="2" id="KW-1185">Reference proteome</keyword>
<dbReference type="SUPFAM" id="SSF51735">
    <property type="entry name" value="NAD(P)-binding Rossmann-fold domains"/>
    <property type="match status" value="1"/>
</dbReference>
<dbReference type="Gene3D" id="3.40.50.720">
    <property type="entry name" value="NAD(P)-binding Rossmann-like Domain"/>
    <property type="match status" value="1"/>
</dbReference>
<gene>
    <name evidence="1" type="ORF">GCM10009668_28770</name>
</gene>
<sequence>MSRKIVVTGAASGIGAATVALIRARGDVAIGVDLRDVEVIADLSTPAGRSEAVAKILEATDGQIDGLITCAGLSNNSTMQVNVNFFGTTELVEGLLPAITASGGKVALVASISATQPSDAATVEALLAGDEEAAVEAAGKVERVQAIYPSTKFALVQWMRRNAGTPAFAGAGVPMNAIAPGVVLSPMTDALIADPKMKAIMDAAVPSPLGGYASAAEIGQALLWLVAAENTKMTGQIIFVDSGAEVTLRPADHF</sequence>